<protein>
    <submittedName>
        <fullName evidence="1">Uncharacterized protein</fullName>
    </submittedName>
</protein>
<comment type="caution">
    <text evidence="1">The sequence shown here is derived from an EMBL/GenBank/DDBJ whole genome shotgun (WGS) entry which is preliminary data.</text>
</comment>
<gene>
    <name evidence="1" type="ORF">Nepgr_029293</name>
</gene>
<dbReference type="EMBL" id="BSYO01000033">
    <property type="protein sequence ID" value="GMH27450.1"/>
    <property type="molecule type" value="Genomic_DNA"/>
</dbReference>
<dbReference type="AlphaFoldDB" id="A0AAD3Y4Q5"/>
<proteinExistence type="predicted"/>
<evidence type="ECO:0000313" key="1">
    <source>
        <dbReference type="EMBL" id="GMH27450.1"/>
    </source>
</evidence>
<reference evidence="1" key="1">
    <citation type="submission" date="2023-05" db="EMBL/GenBank/DDBJ databases">
        <title>Nepenthes gracilis genome sequencing.</title>
        <authorList>
            <person name="Fukushima K."/>
        </authorList>
    </citation>
    <scope>NUCLEOTIDE SEQUENCE</scope>
    <source>
        <strain evidence="1">SING2019-196</strain>
    </source>
</reference>
<organism evidence="1 2">
    <name type="scientific">Nepenthes gracilis</name>
    <name type="common">Slender pitcher plant</name>
    <dbReference type="NCBI Taxonomy" id="150966"/>
    <lineage>
        <taxon>Eukaryota</taxon>
        <taxon>Viridiplantae</taxon>
        <taxon>Streptophyta</taxon>
        <taxon>Embryophyta</taxon>
        <taxon>Tracheophyta</taxon>
        <taxon>Spermatophyta</taxon>
        <taxon>Magnoliopsida</taxon>
        <taxon>eudicotyledons</taxon>
        <taxon>Gunneridae</taxon>
        <taxon>Pentapetalae</taxon>
        <taxon>Caryophyllales</taxon>
        <taxon>Nepenthaceae</taxon>
        <taxon>Nepenthes</taxon>
    </lineage>
</organism>
<name>A0AAD3Y4Q5_NEPGR</name>
<sequence length="134" mass="15421">MLYRWDAQCLLVFMTSIDLPNEAEEKPGEGLESELQRMPEVVGQKSKTAYDIWNSINGISTHRRQRDRISTREKLPLLNDRVIVVRRILAAFSDAALLFVWLPFGNLRLSDHTPERVTHKLRPVNHGKFNVAIG</sequence>
<keyword evidence="2" id="KW-1185">Reference proteome</keyword>
<dbReference type="Proteomes" id="UP001279734">
    <property type="component" value="Unassembled WGS sequence"/>
</dbReference>
<evidence type="ECO:0000313" key="2">
    <source>
        <dbReference type="Proteomes" id="UP001279734"/>
    </source>
</evidence>
<accession>A0AAD3Y4Q5</accession>